<evidence type="ECO:0000256" key="6">
    <source>
        <dbReference type="ARBA" id="ARBA00023136"/>
    </source>
</evidence>
<evidence type="ECO:0000313" key="8">
    <source>
        <dbReference type="EMBL" id="HIS73787.1"/>
    </source>
</evidence>
<feature type="transmembrane region" description="Helical" evidence="7">
    <location>
        <begin position="112"/>
        <end position="132"/>
    </location>
</feature>
<sequence>MKIKPSELFFVCVKIGALLLGGGYVIVPLLVSEFSEKRAWLSREEIIDFYAMGQCIPGIIAPNTIMLAGYKLRGKTGAFCALLGLTLAPFVAILLIASFVGLLLKSVVVNDIFWGVNVAVIILIILTVKEVWSVSIIDKLTMLFFLTAFFMCIFGISPAIIILLAVLLGTLRAKFLKGEAK</sequence>
<comment type="similarity">
    <text evidence="2">Belongs to the chromate ion transporter (CHR) (TC 2.A.51) family.</text>
</comment>
<dbReference type="PANTHER" id="PTHR43663:SF2">
    <property type="entry name" value="CHROMATE TRANSPORT PROTEIN-RELATED"/>
    <property type="match status" value="1"/>
</dbReference>
<dbReference type="Proteomes" id="UP000886865">
    <property type="component" value="Unassembled WGS sequence"/>
</dbReference>
<feature type="transmembrane region" description="Helical" evidence="7">
    <location>
        <begin position="51"/>
        <end position="70"/>
    </location>
</feature>
<comment type="subcellular location">
    <subcellularLocation>
        <location evidence="1">Cell membrane</location>
        <topology evidence="1">Multi-pass membrane protein</topology>
    </subcellularLocation>
</comment>
<gene>
    <name evidence="8" type="ORF">IAA86_02055</name>
</gene>
<comment type="caution">
    <text evidence="8">The sequence shown here is derived from an EMBL/GenBank/DDBJ whole genome shotgun (WGS) entry which is preliminary data.</text>
</comment>
<evidence type="ECO:0000313" key="9">
    <source>
        <dbReference type="Proteomes" id="UP000886865"/>
    </source>
</evidence>
<reference evidence="8" key="2">
    <citation type="journal article" date="2021" name="PeerJ">
        <title>Extensive microbial diversity within the chicken gut microbiome revealed by metagenomics and culture.</title>
        <authorList>
            <person name="Gilroy R."/>
            <person name="Ravi A."/>
            <person name="Getino M."/>
            <person name="Pursley I."/>
            <person name="Horton D.L."/>
            <person name="Alikhan N.F."/>
            <person name="Baker D."/>
            <person name="Gharbi K."/>
            <person name="Hall N."/>
            <person name="Watson M."/>
            <person name="Adriaenssens E.M."/>
            <person name="Foster-Nyarko E."/>
            <person name="Jarju S."/>
            <person name="Secka A."/>
            <person name="Antonio M."/>
            <person name="Oren A."/>
            <person name="Chaudhuri R.R."/>
            <person name="La Ragione R."/>
            <person name="Hildebrand F."/>
            <person name="Pallen M.J."/>
        </authorList>
    </citation>
    <scope>NUCLEOTIDE SEQUENCE</scope>
    <source>
        <strain evidence="8">CHK152-2871</strain>
    </source>
</reference>
<reference evidence="8" key="1">
    <citation type="submission" date="2020-10" db="EMBL/GenBank/DDBJ databases">
        <authorList>
            <person name="Gilroy R."/>
        </authorList>
    </citation>
    <scope>NUCLEOTIDE SEQUENCE</scope>
    <source>
        <strain evidence="8">CHK152-2871</strain>
    </source>
</reference>
<dbReference type="InterPro" id="IPR052518">
    <property type="entry name" value="CHR_Transporter"/>
</dbReference>
<evidence type="ECO:0000256" key="1">
    <source>
        <dbReference type="ARBA" id="ARBA00004651"/>
    </source>
</evidence>
<keyword evidence="3" id="KW-1003">Cell membrane</keyword>
<dbReference type="GO" id="GO:0015109">
    <property type="term" value="F:chromate transmembrane transporter activity"/>
    <property type="evidence" value="ECO:0007669"/>
    <property type="project" value="InterPro"/>
</dbReference>
<evidence type="ECO:0000256" key="4">
    <source>
        <dbReference type="ARBA" id="ARBA00022692"/>
    </source>
</evidence>
<protein>
    <submittedName>
        <fullName evidence="8">Chromate transporter</fullName>
    </submittedName>
</protein>
<keyword evidence="5 7" id="KW-1133">Transmembrane helix</keyword>
<dbReference type="PANTHER" id="PTHR43663">
    <property type="entry name" value="CHROMATE TRANSPORT PROTEIN-RELATED"/>
    <property type="match status" value="1"/>
</dbReference>
<accession>A0A9D1FHH6</accession>
<feature type="transmembrane region" description="Helical" evidence="7">
    <location>
        <begin position="144"/>
        <end position="168"/>
    </location>
</feature>
<feature type="transmembrane region" description="Helical" evidence="7">
    <location>
        <begin position="7"/>
        <end position="31"/>
    </location>
</feature>
<keyword evidence="6 7" id="KW-0472">Membrane</keyword>
<dbReference type="GO" id="GO:0005886">
    <property type="term" value="C:plasma membrane"/>
    <property type="evidence" value="ECO:0007669"/>
    <property type="project" value="UniProtKB-SubCell"/>
</dbReference>
<dbReference type="Pfam" id="PF02417">
    <property type="entry name" value="Chromate_transp"/>
    <property type="match status" value="1"/>
</dbReference>
<keyword evidence="4 7" id="KW-0812">Transmembrane</keyword>
<dbReference type="EMBL" id="DVJQ01000018">
    <property type="protein sequence ID" value="HIS73787.1"/>
    <property type="molecule type" value="Genomic_DNA"/>
</dbReference>
<evidence type="ECO:0000256" key="5">
    <source>
        <dbReference type="ARBA" id="ARBA00022989"/>
    </source>
</evidence>
<proteinExistence type="inferred from homology"/>
<dbReference type="InterPro" id="IPR003370">
    <property type="entry name" value="Chromate_transpt"/>
</dbReference>
<name>A0A9D1FHH6_9BACT</name>
<dbReference type="AlphaFoldDB" id="A0A9D1FHH6"/>
<evidence type="ECO:0000256" key="3">
    <source>
        <dbReference type="ARBA" id="ARBA00022475"/>
    </source>
</evidence>
<feature type="transmembrane region" description="Helical" evidence="7">
    <location>
        <begin position="77"/>
        <end position="100"/>
    </location>
</feature>
<evidence type="ECO:0000256" key="2">
    <source>
        <dbReference type="ARBA" id="ARBA00005262"/>
    </source>
</evidence>
<organism evidence="8 9">
    <name type="scientific">Candidatus Galligastranaerophilus intestinavium</name>
    <dbReference type="NCBI Taxonomy" id="2840836"/>
    <lineage>
        <taxon>Bacteria</taxon>
        <taxon>Candidatus Galligastranaerophilus</taxon>
    </lineage>
</organism>
<evidence type="ECO:0000256" key="7">
    <source>
        <dbReference type="SAM" id="Phobius"/>
    </source>
</evidence>